<gene>
    <name evidence="2" type="ORF">H8R91_03175</name>
</gene>
<evidence type="ECO:0000313" key="2">
    <source>
        <dbReference type="EMBL" id="MBC5727548.1"/>
    </source>
</evidence>
<protein>
    <submittedName>
        <fullName evidence="2">FeoB-associated Cys-rich membrane protein</fullName>
    </submittedName>
</protein>
<name>A0ABR7HJ75_9FIRM</name>
<evidence type="ECO:0000313" key="3">
    <source>
        <dbReference type="Proteomes" id="UP000636755"/>
    </source>
</evidence>
<sequence length="46" mass="4945">MDIPSIIILVIVALLVILAVRKAKKDKMISKCGGNCSACTLKCNKK</sequence>
<evidence type="ECO:0000256" key="1">
    <source>
        <dbReference type="SAM" id="Phobius"/>
    </source>
</evidence>
<proteinExistence type="predicted"/>
<organism evidence="2 3">
    <name type="scientific">Ruminococcus intestinalis</name>
    <dbReference type="NCBI Taxonomy" id="2763066"/>
    <lineage>
        <taxon>Bacteria</taxon>
        <taxon>Bacillati</taxon>
        <taxon>Bacillota</taxon>
        <taxon>Clostridia</taxon>
        <taxon>Eubacteriales</taxon>
        <taxon>Oscillospiraceae</taxon>
        <taxon>Ruminococcus</taxon>
    </lineage>
</organism>
<keyword evidence="1" id="KW-0812">Transmembrane</keyword>
<keyword evidence="1" id="KW-0472">Membrane</keyword>
<accession>A0ABR7HJ75</accession>
<comment type="caution">
    <text evidence="2">The sequence shown here is derived from an EMBL/GenBank/DDBJ whole genome shotgun (WGS) entry which is preliminary data.</text>
</comment>
<reference evidence="2 3" key="1">
    <citation type="submission" date="2020-08" db="EMBL/GenBank/DDBJ databases">
        <title>Genome public.</title>
        <authorList>
            <person name="Liu C."/>
            <person name="Sun Q."/>
        </authorList>
    </citation>
    <scope>NUCLEOTIDE SEQUENCE [LARGE SCALE GENOMIC DNA]</scope>
    <source>
        <strain evidence="2 3">NSJ-71</strain>
    </source>
</reference>
<dbReference type="RefSeq" id="WP_117704606.1">
    <property type="nucleotide sequence ID" value="NZ_JACOPS010000001.1"/>
</dbReference>
<feature type="transmembrane region" description="Helical" evidence="1">
    <location>
        <begin position="6"/>
        <end position="23"/>
    </location>
</feature>
<keyword evidence="1" id="KW-1133">Transmembrane helix</keyword>
<dbReference type="EMBL" id="JACOPS010000001">
    <property type="protein sequence ID" value="MBC5727548.1"/>
    <property type="molecule type" value="Genomic_DNA"/>
</dbReference>
<dbReference type="Pfam" id="PF12669">
    <property type="entry name" value="FeoB_associated"/>
    <property type="match status" value="1"/>
</dbReference>
<dbReference type="Proteomes" id="UP000636755">
    <property type="component" value="Unassembled WGS sequence"/>
</dbReference>
<keyword evidence="3" id="KW-1185">Reference proteome</keyword>